<dbReference type="PANTHER" id="PTHR30404:SF0">
    <property type="entry name" value="N-ACETYLMURAMOYL-L-ALANINE AMIDASE AMIC"/>
    <property type="match status" value="1"/>
</dbReference>
<name>A0ABS1E7B3_9GAMM</name>
<accession>A0ABS1E7B3</accession>
<keyword evidence="6" id="KW-1185">Reference proteome</keyword>
<dbReference type="InterPro" id="IPR018392">
    <property type="entry name" value="LysM"/>
</dbReference>
<proteinExistence type="predicted"/>
<dbReference type="CDD" id="cd02696">
    <property type="entry name" value="MurNAc-LAA"/>
    <property type="match status" value="1"/>
</dbReference>
<dbReference type="PROSITE" id="PS51782">
    <property type="entry name" value="LYSM"/>
    <property type="match status" value="1"/>
</dbReference>
<sequence>MRLSEKGDERVRAVFELSAAPEHELFTLSDPERVVVDLADTALELDSLPRGGLVRRIRTGRQGDGTLRVVLDLKKAADTRSFVIGPGGGRGHRLVVDLLPQDGDGRRVVHSAADRERQVVVAIDAGHGGVDPGAIGANGTHEKDVVLAVARRLASILEDKPHLKPVLIREGDYYIGLRDRTRKADRQGADIFLSLHADASESSRVDGASVYALSLDGASSEQARMLARQGNAPDFISEISLQGRDPELQTVLLELSRGSTIETSLEMGNHLLTKLDLHADLLHGRVHQAGFAVLKSLDMPSVLIELGFITNPREERRLKDPNYQYKLAAGIASGVSEYARENLLPDLRQASGSREHVVHRGETLSGIARRYDVSTEKLRSANDLSGDRINAGAKLTIP</sequence>
<dbReference type="EMBL" id="NRSH01000191">
    <property type="protein sequence ID" value="MBK1727605.1"/>
    <property type="molecule type" value="Genomic_DNA"/>
</dbReference>
<dbReference type="SMART" id="SM00646">
    <property type="entry name" value="Ami_3"/>
    <property type="match status" value="1"/>
</dbReference>
<evidence type="ECO:0000313" key="5">
    <source>
        <dbReference type="EMBL" id="MBK1727605.1"/>
    </source>
</evidence>
<dbReference type="SUPFAM" id="SSF54106">
    <property type="entry name" value="LysM domain"/>
    <property type="match status" value="1"/>
</dbReference>
<dbReference type="SUPFAM" id="SSF53187">
    <property type="entry name" value="Zn-dependent exopeptidases"/>
    <property type="match status" value="1"/>
</dbReference>
<evidence type="ECO:0000313" key="6">
    <source>
        <dbReference type="Proteomes" id="UP000738126"/>
    </source>
</evidence>
<feature type="domain" description="LysM" evidence="4">
    <location>
        <begin position="354"/>
        <end position="397"/>
    </location>
</feature>
<gene>
    <name evidence="5" type="ORF">CKO13_11395</name>
</gene>
<dbReference type="EC" id="3.5.1.28" evidence="2"/>
<dbReference type="SMART" id="SM00257">
    <property type="entry name" value="LysM"/>
    <property type="match status" value="1"/>
</dbReference>
<dbReference type="CDD" id="cd00118">
    <property type="entry name" value="LysM"/>
    <property type="match status" value="1"/>
</dbReference>
<dbReference type="InterPro" id="IPR036779">
    <property type="entry name" value="LysM_dom_sf"/>
</dbReference>
<comment type="catalytic activity">
    <reaction evidence="1">
        <text>Hydrolyzes the link between N-acetylmuramoyl residues and L-amino acid residues in certain cell-wall glycopeptides.</text>
        <dbReference type="EC" id="3.5.1.28"/>
    </reaction>
</comment>
<organism evidence="5 6">
    <name type="scientific">Halorhodospira neutriphila</name>
    <dbReference type="NCBI Taxonomy" id="168379"/>
    <lineage>
        <taxon>Bacteria</taxon>
        <taxon>Pseudomonadati</taxon>
        <taxon>Pseudomonadota</taxon>
        <taxon>Gammaproteobacteria</taxon>
        <taxon>Chromatiales</taxon>
        <taxon>Ectothiorhodospiraceae</taxon>
        <taxon>Halorhodospira</taxon>
    </lineage>
</organism>
<evidence type="ECO:0000256" key="2">
    <source>
        <dbReference type="ARBA" id="ARBA00011901"/>
    </source>
</evidence>
<evidence type="ECO:0000259" key="4">
    <source>
        <dbReference type="PROSITE" id="PS51782"/>
    </source>
</evidence>
<dbReference type="PANTHER" id="PTHR30404">
    <property type="entry name" value="N-ACETYLMURAMOYL-L-ALANINE AMIDASE"/>
    <property type="match status" value="1"/>
</dbReference>
<dbReference type="Proteomes" id="UP000738126">
    <property type="component" value="Unassembled WGS sequence"/>
</dbReference>
<dbReference type="InterPro" id="IPR050695">
    <property type="entry name" value="N-acetylmuramoyl_amidase_3"/>
</dbReference>
<protein>
    <recommendedName>
        <fullName evidence="2">N-acetylmuramoyl-L-alanine amidase</fullName>
        <ecNumber evidence="2">3.5.1.28</ecNumber>
    </recommendedName>
</protein>
<dbReference type="Gene3D" id="3.10.350.10">
    <property type="entry name" value="LysM domain"/>
    <property type="match status" value="1"/>
</dbReference>
<dbReference type="Pfam" id="PF11741">
    <property type="entry name" value="AMIN"/>
    <property type="match status" value="1"/>
</dbReference>
<dbReference type="InterPro" id="IPR002508">
    <property type="entry name" value="MurNAc-LAA_cat"/>
</dbReference>
<evidence type="ECO:0000256" key="1">
    <source>
        <dbReference type="ARBA" id="ARBA00001561"/>
    </source>
</evidence>
<comment type="caution">
    <text evidence="5">The sequence shown here is derived from an EMBL/GenBank/DDBJ whole genome shotgun (WGS) entry which is preliminary data.</text>
</comment>
<dbReference type="Pfam" id="PF01520">
    <property type="entry name" value="Amidase_3"/>
    <property type="match status" value="1"/>
</dbReference>
<dbReference type="Gene3D" id="2.60.40.3500">
    <property type="match status" value="1"/>
</dbReference>
<evidence type="ECO:0000256" key="3">
    <source>
        <dbReference type="ARBA" id="ARBA00022801"/>
    </source>
</evidence>
<reference evidence="5 6" key="1">
    <citation type="journal article" date="2020" name="Microorganisms">
        <title>Osmotic Adaptation and Compatible Solute Biosynthesis of Phototrophic Bacteria as Revealed from Genome Analyses.</title>
        <authorList>
            <person name="Imhoff J.F."/>
            <person name="Rahn T."/>
            <person name="Kunzel S."/>
            <person name="Keller A."/>
            <person name="Neulinger S.C."/>
        </authorList>
    </citation>
    <scope>NUCLEOTIDE SEQUENCE [LARGE SCALE GENOMIC DNA]</scope>
    <source>
        <strain evidence="5 6">DSM 15116</strain>
    </source>
</reference>
<dbReference type="Pfam" id="PF01476">
    <property type="entry name" value="LysM"/>
    <property type="match status" value="1"/>
</dbReference>
<keyword evidence="3" id="KW-0378">Hydrolase</keyword>
<dbReference type="InterPro" id="IPR021731">
    <property type="entry name" value="AMIN_dom"/>
</dbReference>
<dbReference type="Gene3D" id="3.40.630.40">
    <property type="entry name" value="Zn-dependent exopeptidases"/>
    <property type="match status" value="1"/>
</dbReference>